<sequence>MAHILEAGRLGQLEQAEGQSGVHRVGRPYVGVLPLQVWLELLHDVLEGGPGHLECLQQMLIILSLLDNVQPPVLAGPVSPDAAELETQEDEGSLSGGIQQPIIGIIAIIQPAGWGPDSSCAVVVALRWCAVAKQAVTSHGGAGRTQTAVGQLAVDTVDQQGQCSEQQDSGMLFIAARGRGWSSHGMQRQRW</sequence>
<accession>A0A151MGB2</accession>
<dbReference type="EMBL" id="AKHW03006198">
    <property type="protein sequence ID" value="KYO23554.1"/>
    <property type="molecule type" value="Genomic_DNA"/>
</dbReference>
<proteinExistence type="predicted"/>
<dbReference type="Proteomes" id="UP000050525">
    <property type="component" value="Unassembled WGS sequence"/>
</dbReference>
<protein>
    <submittedName>
        <fullName evidence="1">Uncharacterized protein</fullName>
    </submittedName>
</protein>
<evidence type="ECO:0000313" key="2">
    <source>
        <dbReference type="Proteomes" id="UP000050525"/>
    </source>
</evidence>
<dbReference type="AlphaFoldDB" id="A0A151MGB2"/>
<organism evidence="1 2">
    <name type="scientific">Alligator mississippiensis</name>
    <name type="common">American alligator</name>
    <dbReference type="NCBI Taxonomy" id="8496"/>
    <lineage>
        <taxon>Eukaryota</taxon>
        <taxon>Metazoa</taxon>
        <taxon>Chordata</taxon>
        <taxon>Craniata</taxon>
        <taxon>Vertebrata</taxon>
        <taxon>Euteleostomi</taxon>
        <taxon>Archelosauria</taxon>
        <taxon>Archosauria</taxon>
        <taxon>Crocodylia</taxon>
        <taxon>Alligatoridae</taxon>
        <taxon>Alligatorinae</taxon>
        <taxon>Alligator</taxon>
    </lineage>
</organism>
<name>A0A151MGB2_ALLMI</name>
<comment type="caution">
    <text evidence="1">The sequence shown here is derived from an EMBL/GenBank/DDBJ whole genome shotgun (WGS) entry which is preliminary data.</text>
</comment>
<evidence type="ECO:0000313" key="1">
    <source>
        <dbReference type="EMBL" id="KYO23554.1"/>
    </source>
</evidence>
<gene>
    <name evidence="1" type="ORF">Y1Q_0010116</name>
</gene>
<keyword evidence="2" id="KW-1185">Reference proteome</keyword>
<reference evidence="1 2" key="1">
    <citation type="journal article" date="2012" name="Genome Biol.">
        <title>Sequencing three crocodilian genomes to illuminate the evolution of archosaurs and amniotes.</title>
        <authorList>
            <person name="St John J.A."/>
            <person name="Braun E.L."/>
            <person name="Isberg S.R."/>
            <person name="Miles L.G."/>
            <person name="Chong A.Y."/>
            <person name="Gongora J."/>
            <person name="Dalzell P."/>
            <person name="Moran C."/>
            <person name="Bed'hom B."/>
            <person name="Abzhanov A."/>
            <person name="Burgess S.C."/>
            <person name="Cooksey A.M."/>
            <person name="Castoe T.A."/>
            <person name="Crawford N.G."/>
            <person name="Densmore L.D."/>
            <person name="Drew J.C."/>
            <person name="Edwards S.V."/>
            <person name="Faircloth B.C."/>
            <person name="Fujita M.K."/>
            <person name="Greenwold M.J."/>
            <person name="Hoffmann F.G."/>
            <person name="Howard J.M."/>
            <person name="Iguchi T."/>
            <person name="Janes D.E."/>
            <person name="Khan S.Y."/>
            <person name="Kohno S."/>
            <person name="de Koning A.J."/>
            <person name="Lance S.L."/>
            <person name="McCarthy F.M."/>
            <person name="McCormack J.E."/>
            <person name="Merchant M.E."/>
            <person name="Peterson D.G."/>
            <person name="Pollock D.D."/>
            <person name="Pourmand N."/>
            <person name="Raney B.J."/>
            <person name="Roessler K.A."/>
            <person name="Sanford J.R."/>
            <person name="Sawyer R.H."/>
            <person name="Schmidt C.J."/>
            <person name="Triplett E.W."/>
            <person name="Tuberville T.D."/>
            <person name="Venegas-Anaya M."/>
            <person name="Howard J.T."/>
            <person name="Jarvis E.D."/>
            <person name="Guillette L.J.Jr."/>
            <person name="Glenn T.C."/>
            <person name="Green R.E."/>
            <person name="Ray D.A."/>
        </authorList>
    </citation>
    <scope>NUCLEOTIDE SEQUENCE [LARGE SCALE GENOMIC DNA]</scope>
    <source>
        <strain evidence="1">KSC_2009_1</strain>
    </source>
</reference>